<dbReference type="EMBL" id="JACGXS010000006">
    <property type="protein sequence ID" value="MBA8682721.1"/>
    <property type="molecule type" value="Genomic_DNA"/>
</dbReference>
<reference evidence="2 3" key="1">
    <citation type="submission" date="2020-08" db="EMBL/GenBank/DDBJ databases">
        <title>Stenotrophomonas tumulicola JCM 30961.</title>
        <authorList>
            <person name="Deng Y."/>
        </authorList>
    </citation>
    <scope>NUCLEOTIDE SEQUENCE [LARGE SCALE GENOMIC DNA]</scope>
    <source>
        <strain evidence="2 3">JCM 30961</strain>
    </source>
</reference>
<evidence type="ECO:0000313" key="3">
    <source>
        <dbReference type="Proteomes" id="UP000547058"/>
    </source>
</evidence>
<dbReference type="RefSeq" id="WP_182339851.1">
    <property type="nucleotide sequence ID" value="NZ_JACGXS010000006.1"/>
</dbReference>
<keyword evidence="3" id="KW-1185">Reference proteome</keyword>
<dbReference type="Pfam" id="PF20101">
    <property type="entry name" value="DUF6491"/>
    <property type="match status" value="1"/>
</dbReference>
<sequence length="116" mass="12705">MQHVNQAEADSIAVRSGDGQAYRLDFTAECAGVPDGREIGLETPEGWACGRPGEHMLVDDRACAISAVAPIDDRTFARIARKSSRQYPKTLPERQPPGPDGRNKPAPEWRKPLLPD</sequence>
<feature type="compositionally biased region" description="Basic and acidic residues" evidence="1">
    <location>
        <begin position="101"/>
        <end position="116"/>
    </location>
</feature>
<organism evidence="2 3">
    <name type="scientific">Stenotrophomonas tumulicola</name>
    <dbReference type="NCBI Taxonomy" id="1685415"/>
    <lineage>
        <taxon>Bacteria</taxon>
        <taxon>Pseudomonadati</taxon>
        <taxon>Pseudomonadota</taxon>
        <taxon>Gammaproteobacteria</taxon>
        <taxon>Lysobacterales</taxon>
        <taxon>Lysobacteraceae</taxon>
        <taxon>Stenotrophomonas</taxon>
    </lineage>
</organism>
<feature type="region of interest" description="Disordered" evidence="1">
    <location>
        <begin position="80"/>
        <end position="116"/>
    </location>
</feature>
<dbReference type="AlphaFoldDB" id="A0A7W3FNA3"/>
<evidence type="ECO:0000313" key="2">
    <source>
        <dbReference type="EMBL" id="MBA8682721.1"/>
    </source>
</evidence>
<comment type="caution">
    <text evidence="2">The sequence shown here is derived from an EMBL/GenBank/DDBJ whole genome shotgun (WGS) entry which is preliminary data.</text>
</comment>
<accession>A0A7W3FNA3</accession>
<gene>
    <name evidence="2" type="ORF">H4O11_13035</name>
</gene>
<evidence type="ECO:0000256" key="1">
    <source>
        <dbReference type="SAM" id="MobiDB-lite"/>
    </source>
</evidence>
<dbReference type="Proteomes" id="UP000547058">
    <property type="component" value="Unassembled WGS sequence"/>
</dbReference>
<dbReference type="InterPro" id="IPR045500">
    <property type="entry name" value="DUF6491"/>
</dbReference>
<proteinExistence type="predicted"/>
<protein>
    <submittedName>
        <fullName evidence="2">Uncharacterized protein</fullName>
    </submittedName>
</protein>
<name>A0A7W3FNA3_9GAMM</name>